<dbReference type="SUPFAM" id="SSF51395">
    <property type="entry name" value="FMN-linked oxidoreductases"/>
    <property type="match status" value="1"/>
</dbReference>
<gene>
    <name evidence="4" type="ORF">BLA17378_04301</name>
</gene>
<organism evidence="4 5">
    <name type="scientific">Burkholderia aenigmatica</name>
    <dbReference type="NCBI Taxonomy" id="2015348"/>
    <lineage>
        <taxon>Bacteria</taxon>
        <taxon>Pseudomonadati</taxon>
        <taxon>Pseudomonadota</taxon>
        <taxon>Betaproteobacteria</taxon>
        <taxon>Burkholderiales</taxon>
        <taxon>Burkholderiaceae</taxon>
        <taxon>Burkholderia</taxon>
        <taxon>Burkholderia cepacia complex</taxon>
    </lineage>
</organism>
<dbReference type="Proteomes" id="UP000494120">
    <property type="component" value="Unassembled WGS sequence"/>
</dbReference>
<evidence type="ECO:0000313" key="4">
    <source>
        <dbReference type="EMBL" id="VWC86905.1"/>
    </source>
</evidence>
<accession>A0ABY6XZJ1</accession>
<comment type="caution">
    <text evidence="4">The sequence shown here is derived from an EMBL/GenBank/DDBJ whole genome shotgun (WGS) entry which is preliminary data.</text>
</comment>
<dbReference type="InterPro" id="IPR013785">
    <property type="entry name" value="Aldolase_TIM"/>
</dbReference>
<protein>
    <submittedName>
        <fullName evidence="4">Flavin oxidoreductase</fullName>
    </submittedName>
</protein>
<reference evidence="4 5" key="1">
    <citation type="submission" date="2019-09" db="EMBL/GenBank/DDBJ databases">
        <authorList>
            <person name="Depoorter E."/>
        </authorList>
    </citation>
    <scope>NUCLEOTIDE SEQUENCE [LARGE SCALE GENOMIC DNA]</scope>
    <source>
        <strain evidence="4 5">R-17378</strain>
    </source>
</reference>
<dbReference type="PANTHER" id="PTHR43656:SF2">
    <property type="entry name" value="BINDING OXIDOREDUCTASE, PUTATIVE (AFU_ORTHOLOGUE AFUA_2G08260)-RELATED"/>
    <property type="match status" value="1"/>
</dbReference>
<keyword evidence="1" id="KW-0285">Flavoprotein</keyword>
<dbReference type="PANTHER" id="PTHR43656">
    <property type="entry name" value="BINDING OXIDOREDUCTASE, PUTATIVE (AFU_ORTHOLOGUE AFUA_2G08260)-RELATED"/>
    <property type="match status" value="1"/>
</dbReference>
<keyword evidence="5" id="KW-1185">Reference proteome</keyword>
<dbReference type="Gene3D" id="3.20.20.70">
    <property type="entry name" value="Aldolase class I"/>
    <property type="match status" value="1"/>
</dbReference>
<evidence type="ECO:0000259" key="3">
    <source>
        <dbReference type="Pfam" id="PF00724"/>
    </source>
</evidence>
<dbReference type="InterPro" id="IPR051799">
    <property type="entry name" value="NADH_flavin_oxidoreductase"/>
</dbReference>
<dbReference type="EMBL" id="CABVQG010000015">
    <property type="protein sequence ID" value="VWC86905.1"/>
    <property type="molecule type" value="Genomic_DNA"/>
</dbReference>
<dbReference type="InterPro" id="IPR001155">
    <property type="entry name" value="OxRdtase_FMN_N"/>
</dbReference>
<evidence type="ECO:0000256" key="1">
    <source>
        <dbReference type="ARBA" id="ARBA00022630"/>
    </source>
</evidence>
<evidence type="ECO:0000256" key="2">
    <source>
        <dbReference type="ARBA" id="ARBA00023002"/>
    </source>
</evidence>
<keyword evidence="2" id="KW-0560">Oxidoreductase</keyword>
<evidence type="ECO:0000313" key="5">
    <source>
        <dbReference type="Proteomes" id="UP000494120"/>
    </source>
</evidence>
<feature type="domain" description="NADH:flavin oxidoreductase/NADH oxidase N-terminal" evidence="3">
    <location>
        <begin position="40"/>
        <end position="280"/>
    </location>
</feature>
<proteinExistence type="predicted"/>
<sequence>MTTRLVHPDDARLCHRRTMVAVPIPDARPLMESADLTTAFSPLQIGPLTLRNRLIKSATNEGMTPNGVPSRALVRFHERIAEGGAALTTVAYCAISDDGRTFVDQARLDVPTVRQFRALTDAVHRHGAAASAQITHGGCFTFLPSLSTARPLSASGGFNKVGVMSGRFLKHAMTREQMSTIADEFAQAARHARDAGFDAVEIHMGHGYLLSQFLSPLYNRRRDAYGGDAARRAAFPAEVLRRVLDAVGRDLAVVCKIGVTEGVRGGGTADDACEIARRLEAEGAHLLVLSGGMNVESVWQLFGSPLPGDARANADNAIVRAAMALQKLTEPKMGAFREMYFLEHSRKVRAAVRMPLAYLGGVRSRGNVELAMREGFDAVALARALVFEPGFVNGLRAGRLAQSGCTSCNRCVVSMYTPGGTACVLREPNDPAPNRVPAVGA</sequence>
<dbReference type="Pfam" id="PF00724">
    <property type="entry name" value="Oxidored_FMN"/>
    <property type="match status" value="1"/>
</dbReference>
<name>A0ABY6XZJ1_9BURK</name>
<dbReference type="CDD" id="cd02803">
    <property type="entry name" value="OYE_like_FMN_family"/>
    <property type="match status" value="1"/>
</dbReference>